<evidence type="ECO:0000256" key="2">
    <source>
        <dbReference type="ARBA" id="ARBA00022801"/>
    </source>
</evidence>
<dbReference type="InterPro" id="IPR006311">
    <property type="entry name" value="TAT_signal"/>
</dbReference>
<sequence length="553" mass="61173">MNPTGRRRFLSQLALTTAAMTLPRSGFSFAGNADEFVITDTSHGRLRGMRKDGVNLFRGIPYAGRTSGDRRFRRPAQLQPWTGVRDALEFGAPAIQPPRRNEPAPSEDCLFLNVWTPANDNRKRPVMFYSHGGGFVIGSGAAAGQDGSNLARNFDVVVVETNHRLGLLGFLYLDEIAGAEYAGSGNMGMLDIVDGLKWVHDNIARFGGDPANVMIWGESGGGAKTSCLYAMPGAAPYFNKASIESGPGVRMTSRKTAAETTAMLLKEFNIVPKDWRKLLDIPATELLAMQGKLPFVPPFLEKNRNQGTMRRNYGGFGPVVDGLVLPHHPFDPTAPAISRNKPLLVGWNEDEYTFFAWERKDTEFASLDFEGLHKRLEPQYGPDTPTIIETYRKASPNATAPQIFVAISSITMMGLGSVDIAEKKAKQGGAPVYLYNFGYKSEKKIPGTDYPMGTPHAMDISFKFNNEIPPRDGSQPKESFFGGNRPERFRASHHFAELWTTFARTGKPAAQDVPAWPAYNLQRRPTMRIDAQCEVIDNRFSQELALWRSIGKL</sequence>
<gene>
    <name evidence="5" type="ORF">LX87_05435</name>
</gene>
<dbReference type="SUPFAM" id="SSF53474">
    <property type="entry name" value="alpha/beta-Hydrolases"/>
    <property type="match status" value="1"/>
</dbReference>
<dbReference type="InterPro" id="IPR019826">
    <property type="entry name" value="Carboxylesterase_B_AS"/>
</dbReference>
<evidence type="ECO:0000313" key="6">
    <source>
        <dbReference type="Proteomes" id="UP000248790"/>
    </source>
</evidence>
<dbReference type="Gene3D" id="3.40.50.1820">
    <property type="entry name" value="alpha/beta hydrolase"/>
    <property type="match status" value="1"/>
</dbReference>
<accession>A0A327WL67</accession>
<feature type="domain" description="Carboxylesterase type B" evidence="4">
    <location>
        <begin position="39"/>
        <end position="547"/>
    </location>
</feature>
<dbReference type="PROSITE" id="PS00941">
    <property type="entry name" value="CARBOXYLESTERASE_B_2"/>
    <property type="match status" value="1"/>
</dbReference>
<feature type="chain" id="PRO_5016191484" description="Carboxylic ester hydrolase" evidence="3">
    <location>
        <begin position="31"/>
        <end position="553"/>
    </location>
</feature>
<comment type="caution">
    <text evidence="5">The sequence shown here is derived from an EMBL/GenBank/DDBJ whole genome shotgun (WGS) entry which is preliminary data.</text>
</comment>
<name>A0A327WL67_LARAB</name>
<dbReference type="InterPro" id="IPR050309">
    <property type="entry name" value="Type-B_Carboxylest/Lipase"/>
</dbReference>
<dbReference type="InterPro" id="IPR019819">
    <property type="entry name" value="Carboxylesterase_B_CS"/>
</dbReference>
<feature type="signal peptide" evidence="3">
    <location>
        <begin position="1"/>
        <end position="30"/>
    </location>
</feature>
<dbReference type="OrthoDB" id="9775851at2"/>
<evidence type="ECO:0000256" key="3">
    <source>
        <dbReference type="RuleBase" id="RU361235"/>
    </source>
</evidence>
<evidence type="ECO:0000256" key="1">
    <source>
        <dbReference type="ARBA" id="ARBA00005964"/>
    </source>
</evidence>
<organism evidence="5 6">
    <name type="scientific">Larkinella arboricola</name>
    <dbReference type="NCBI Taxonomy" id="643671"/>
    <lineage>
        <taxon>Bacteria</taxon>
        <taxon>Pseudomonadati</taxon>
        <taxon>Bacteroidota</taxon>
        <taxon>Cytophagia</taxon>
        <taxon>Cytophagales</taxon>
        <taxon>Spirosomataceae</taxon>
        <taxon>Larkinella</taxon>
    </lineage>
</organism>
<dbReference type="AlphaFoldDB" id="A0A327WL67"/>
<dbReference type="InterPro" id="IPR002018">
    <property type="entry name" value="CarbesteraseB"/>
</dbReference>
<dbReference type="InterPro" id="IPR029058">
    <property type="entry name" value="AB_hydrolase_fold"/>
</dbReference>
<keyword evidence="6" id="KW-1185">Reference proteome</keyword>
<keyword evidence="3" id="KW-0732">Signal</keyword>
<keyword evidence="2 3" id="KW-0378">Hydrolase</keyword>
<dbReference type="PANTHER" id="PTHR11559">
    <property type="entry name" value="CARBOXYLESTERASE"/>
    <property type="match status" value="1"/>
</dbReference>
<dbReference type="Proteomes" id="UP000248790">
    <property type="component" value="Unassembled WGS sequence"/>
</dbReference>
<dbReference type="GO" id="GO:0016787">
    <property type="term" value="F:hydrolase activity"/>
    <property type="evidence" value="ECO:0007669"/>
    <property type="project" value="UniProtKB-KW"/>
</dbReference>
<evidence type="ECO:0000313" key="5">
    <source>
        <dbReference type="EMBL" id="RAJ90891.1"/>
    </source>
</evidence>
<dbReference type="EMBL" id="QLMC01000011">
    <property type="protein sequence ID" value="RAJ90891.1"/>
    <property type="molecule type" value="Genomic_DNA"/>
</dbReference>
<dbReference type="Pfam" id="PF00135">
    <property type="entry name" value="COesterase"/>
    <property type="match status" value="1"/>
</dbReference>
<dbReference type="EC" id="3.1.1.-" evidence="3"/>
<proteinExistence type="inferred from homology"/>
<dbReference type="PROSITE" id="PS51318">
    <property type="entry name" value="TAT"/>
    <property type="match status" value="1"/>
</dbReference>
<protein>
    <recommendedName>
        <fullName evidence="3">Carboxylic ester hydrolase</fullName>
        <ecNumber evidence="3">3.1.1.-</ecNumber>
    </recommendedName>
</protein>
<comment type="similarity">
    <text evidence="1 3">Belongs to the type-B carboxylesterase/lipase family.</text>
</comment>
<reference evidence="5 6" key="1">
    <citation type="submission" date="2018-06" db="EMBL/GenBank/DDBJ databases">
        <title>Genomic Encyclopedia of Archaeal and Bacterial Type Strains, Phase II (KMG-II): from individual species to whole genera.</title>
        <authorList>
            <person name="Goeker M."/>
        </authorList>
    </citation>
    <scope>NUCLEOTIDE SEQUENCE [LARGE SCALE GENOMIC DNA]</scope>
    <source>
        <strain evidence="5 6">DSM 21851</strain>
    </source>
</reference>
<evidence type="ECO:0000259" key="4">
    <source>
        <dbReference type="Pfam" id="PF00135"/>
    </source>
</evidence>
<dbReference type="PROSITE" id="PS00122">
    <property type="entry name" value="CARBOXYLESTERASE_B_1"/>
    <property type="match status" value="1"/>
</dbReference>